<dbReference type="AlphaFoldDB" id="Q8H6I2"/>
<proteinExistence type="predicted"/>
<evidence type="ECO:0000313" key="1">
    <source>
        <dbReference type="EMBL" id="AAN40033.1"/>
    </source>
</evidence>
<reference evidence="1" key="1">
    <citation type="journal article" date="2002" name="Genome Res.">
        <title>Mosaic organization of orthologous sequences in grass genomes.</title>
        <authorList>
            <person name="Song R."/>
            <person name="Llaca V."/>
            <person name="Messing J."/>
        </authorList>
    </citation>
    <scope>NUCLEOTIDE SEQUENCE</scope>
</reference>
<dbReference type="EMBL" id="AF528565">
    <property type="protein sequence ID" value="AAN40033.1"/>
    <property type="molecule type" value="Genomic_DNA"/>
</dbReference>
<name>Q8H6I2_MAIZE</name>
<accession>Q8H6I2</accession>
<organism evidence="1">
    <name type="scientific">Zea mays</name>
    <name type="common">Maize</name>
    <dbReference type="NCBI Taxonomy" id="4577"/>
    <lineage>
        <taxon>Eukaryota</taxon>
        <taxon>Viridiplantae</taxon>
        <taxon>Streptophyta</taxon>
        <taxon>Embryophyta</taxon>
        <taxon>Tracheophyta</taxon>
        <taxon>Spermatophyta</taxon>
        <taxon>Magnoliopsida</taxon>
        <taxon>Liliopsida</taxon>
        <taxon>Poales</taxon>
        <taxon>Poaceae</taxon>
        <taxon>PACMAD clade</taxon>
        <taxon>Panicoideae</taxon>
        <taxon>Andropogonodae</taxon>
        <taxon>Andropogoneae</taxon>
        <taxon>Tripsacinae</taxon>
        <taxon>Zea</taxon>
    </lineage>
</organism>
<gene>
    <name evidence="1" type="primary">ZMRS072.17</name>
</gene>
<sequence>MDSAAELCAQKLSLAAVAARDTLNASVAASIVAGDYCATFSLGNNVVSTLDVLEFAVAAENSALRSYKQASAAVDCAKETVAKYSENCLVHMMILKKTEGCPYVVHISSCHVSASLVQFMVNRKLAQALRYAMSQMSDTAKKLQDTASLCYTDEEVVDGFKLTQVARSMDELAEMLEVTAIDCQVSMMDPTTMLEAGYASEDTAVWEDVFRDREIMNQPLEAETLAEHCAKWGLNYNEIWDRSV</sequence>
<protein>
    <submittedName>
        <fullName evidence="1">Putative MURBZC</fullName>
    </submittedName>
</protein>